<dbReference type="EMBL" id="JAESIY010000001">
    <property type="protein sequence ID" value="MBL3654592.1"/>
    <property type="molecule type" value="Genomic_DNA"/>
</dbReference>
<organism evidence="1 2">
    <name type="scientific">Fulvivirga sediminis</name>
    <dbReference type="NCBI Taxonomy" id="2803949"/>
    <lineage>
        <taxon>Bacteria</taxon>
        <taxon>Pseudomonadati</taxon>
        <taxon>Bacteroidota</taxon>
        <taxon>Cytophagia</taxon>
        <taxon>Cytophagales</taxon>
        <taxon>Fulvivirgaceae</taxon>
        <taxon>Fulvivirga</taxon>
    </lineage>
</organism>
<name>A0A937F489_9BACT</name>
<dbReference type="Proteomes" id="UP000659388">
    <property type="component" value="Unassembled WGS sequence"/>
</dbReference>
<protein>
    <recommendedName>
        <fullName evidence="3">DUF2383 domain-containing protein</fullName>
    </recommendedName>
</protein>
<dbReference type="AlphaFoldDB" id="A0A937F489"/>
<dbReference type="InterPro" id="IPR012347">
    <property type="entry name" value="Ferritin-like"/>
</dbReference>
<comment type="caution">
    <text evidence="1">The sequence shown here is derived from an EMBL/GenBank/DDBJ whole genome shotgun (WGS) entry which is preliminary data.</text>
</comment>
<reference evidence="1" key="1">
    <citation type="submission" date="2021-01" db="EMBL/GenBank/DDBJ databases">
        <title>Fulvivirga kasyanovii gen. nov., sp nov., a novel member of the phylum Bacteroidetes isolated from seawater in a mussel farm.</title>
        <authorList>
            <person name="Zhao L.-H."/>
            <person name="Wang Z.-J."/>
        </authorList>
    </citation>
    <scope>NUCLEOTIDE SEQUENCE</scope>
    <source>
        <strain evidence="1">2943</strain>
    </source>
</reference>
<sequence length="146" mass="16514">MNHTQHSKKVAQPLAELVKHHQEAIESFSKVKESTSDAKLQEYCDTAIALRNTLIEDLNDEIDKLTTDFNLNKRMNVLTFGKVSRSKMSQLVEKVEKSIVGVYMQVIRSNTFSNTTESILKAQLETLRNRLKLAKKFSGTGMLKAA</sequence>
<dbReference type="RefSeq" id="WP_202241521.1">
    <property type="nucleotide sequence ID" value="NZ_JAESIY010000001.1"/>
</dbReference>
<keyword evidence="2" id="KW-1185">Reference proteome</keyword>
<evidence type="ECO:0000313" key="2">
    <source>
        <dbReference type="Proteomes" id="UP000659388"/>
    </source>
</evidence>
<accession>A0A937F489</accession>
<evidence type="ECO:0008006" key="3">
    <source>
        <dbReference type="Google" id="ProtNLM"/>
    </source>
</evidence>
<gene>
    <name evidence="1" type="ORF">JL102_00500</name>
</gene>
<evidence type="ECO:0000313" key="1">
    <source>
        <dbReference type="EMBL" id="MBL3654592.1"/>
    </source>
</evidence>
<dbReference type="Gene3D" id="1.20.1260.10">
    <property type="match status" value="1"/>
</dbReference>
<proteinExistence type="predicted"/>